<proteinExistence type="predicted"/>
<protein>
    <submittedName>
        <fullName evidence="1">Uncharacterized protein</fullName>
    </submittedName>
</protein>
<evidence type="ECO:0000313" key="2">
    <source>
        <dbReference type="Proteomes" id="UP000054564"/>
    </source>
</evidence>
<dbReference type="Proteomes" id="UP000054564">
    <property type="component" value="Unassembled WGS sequence"/>
</dbReference>
<organism evidence="1 2">
    <name type="scientific">Puccinia striiformis f. sp. tritici PST-78</name>
    <dbReference type="NCBI Taxonomy" id="1165861"/>
    <lineage>
        <taxon>Eukaryota</taxon>
        <taxon>Fungi</taxon>
        <taxon>Dikarya</taxon>
        <taxon>Basidiomycota</taxon>
        <taxon>Pucciniomycotina</taxon>
        <taxon>Pucciniomycetes</taxon>
        <taxon>Pucciniales</taxon>
        <taxon>Pucciniaceae</taxon>
        <taxon>Puccinia</taxon>
    </lineage>
</organism>
<sequence>MALKGDSCNHLWETPGETISNNHLIAGSASTKRHNVPSAIPKSLTPSFLADVVGCPPKIRRSRSSCCLTNLACSWMRLRSDCTTIQANCLVSSL</sequence>
<name>A0A0L0V4H7_9BASI</name>
<gene>
    <name evidence="1" type="ORF">PSTG_12591</name>
</gene>
<comment type="caution">
    <text evidence="1">The sequence shown here is derived from an EMBL/GenBank/DDBJ whole genome shotgun (WGS) entry which is preliminary data.</text>
</comment>
<accession>A0A0L0V4H7</accession>
<evidence type="ECO:0000313" key="1">
    <source>
        <dbReference type="EMBL" id="KNE94081.1"/>
    </source>
</evidence>
<dbReference type="AlphaFoldDB" id="A0A0L0V4H7"/>
<reference evidence="2" key="1">
    <citation type="submission" date="2014-03" db="EMBL/GenBank/DDBJ databases">
        <title>The Genome Sequence of Puccinia striiformis f. sp. tritici PST-78.</title>
        <authorList>
            <consortium name="The Broad Institute Genome Sequencing Platform"/>
            <person name="Cuomo C."/>
            <person name="Hulbert S."/>
            <person name="Chen X."/>
            <person name="Walker B."/>
            <person name="Young S.K."/>
            <person name="Zeng Q."/>
            <person name="Gargeya S."/>
            <person name="Fitzgerald M."/>
            <person name="Haas B."/>
            <person name="Abouelleil A."/>
            <person name="Alvarado L."/>
            <person name="Arachchi H.M."/>
            <person name="Berlin A.M."/>
            <person name="Chapman S.B."/>
            <person name="Goldberg J."/>
            <person name="Griggs A."/>
            <person name="Gujja S."/>
            <person name="Hansen M."/>
            <person name="Howarth C."/>
            <person name="Imamovic A."/>
            <person name="Larimer J."/>
            <person name="McCowan C."/>
            <person name="Montmayeur A."/>
            <person name="Murphy C."/>
            <person name="Neiman D."/>
            <person name="Pearson M."/>
            <person name="Priest M."/>
            <person name="Roberts A."/>
            <person name="Saif S."/>
            <person name="Shea T."/>
            <person name="Sisk P."/>
            <person name="Sykes S."/>
            <person name="Wortman J."/>
            <person name="Nusbaum C."/>
            <person name="Birren B."/>
        </authorList>
    </citation>
    <scope>NUCLEOTIDE SEQUENCE [LARGE SCALE GENOMIC DNA]</scope>
    <source>
        <strain evidence="2">race PST-78</strain>
    </source>
</reference>
<keyword evidence="2" id="KW-1185">Reference proteome</keyword>
<dbReference type="EMBL" id="AJIL01000124">
    <property type="protein sequence ID" value="KNE94081.1"/>
    <property type="molecule type" value="Genomic_DNA"/>
</dbReference>